<dbReference type="Pfam" id="PF13439">
    <property type="entry name" value="Glyco_transf_4"/>
    <property type="match status" value="1"/>
</dbReference>
<evidence type="ECO:0000259" key="1">
    <source>
        <dbReference type="Pfam" id="PF13439"/>
    </source>
</evidence>
<dbReference type="CDD" id="cd03814">
    <property type="entry name" value="GT4-like"/>
    <property type="match status" value="1"/>
</dbReference>
<dbReference type="Proteomes" id="UP000076234">
    <property type="component" value="Chromosome"/>
</dbReference>
<dbReference type="AlphaFoldDB" id="A0A142VTB8"/>
<dbReference type="Pfam" id="PF13692">
    <property type="entry name" value="Glyco_trans_1_4"/>
    <property type="match status" value="1"/>
</dbReference>
<dbReference type="InterPro" id="IPR028098">
    <property type="entry name" value="Glyco_trans_4-like_N"/>
</dbReference>
<organism evidence="2">
    <name type="scientific">Sphingopyxis terrae subsp. terrae NBRC 15098</name>
    <dbReference type="NCBI Taxonomy" id="1219058"/>
    <lineage>
        <taxon>Bacteria</taxon>
        <taxon>Pseudomonadati</taxon>
        <taxon>Pseudomonadota</taxon>
        <taxon>Alphaproteobacteria</taxon>
        <taxon>Sphingomonadales</taxon>
        <taxon>Sphingomonadaceae</taxon>
        <taxon>Sphingopyxis</taxon>
    </lineage>
</organism>
<dbReference type="KEGG" id="ster:AOA14_00195"/>
<evidence type="ECO:0000313" key="2">
    <source>
        <dbReference type="EMBL" id="AMU93030.1"/>
    </source>
</evidence>
<dbReference type="Gene3D" id="3.40.50.2000">
    <property type="entry name" value="Glycogen Phosphorylase B"/>
    <property type="match status" value="2"/>
</dbReference>
<dbReference type="PANTHER" id="PTHR45947">
    <property type="entry name" value="SULFOQUINOVOSYL TRANSFERASE SQD2"/>
    <property type="match status" value="1"/>
</dbReference>
<dbReference type="SUPFAM" id="SSF53756">
    <property type="entry name" value="UDP-Glycosyltransferase/glycogen phosphorylase"/>
    <property type="match status" value="1"/>
</dbReference>
<sequence length="395" mass="42758">MRIALFTGNYNYVREGANQALNRLVAHLEQHAGVAVRVYSPVTDTPAFEPAGDLVPVPSIALPVRSEFRLALGLPRATRRDLTRFAPDIIHVATPDILGTRAQTFALDRGTPLVVSLHTRFETYLGYYGLDWLRPVVDRHIHRFYRRADHVLAPTPGLVDEMRTLRGDDRVSLWSRGVDRDLFSPSHRSLEWRRAHGIADDRIVILFFGRLVLEKGVEEYVAILRELLSSHPVTPLVVGAGPATEAFAALPSAVLTGHLDGQELAHAVASADIMLNPSTTEAFGNVVLEAMASGMPVVSADAPSASALIVEGETGHLCAPGDRRAYSDALVRLIADGDARRAMGAAARARSAAFSWHAASESVARLYRTILAPPRQARPDGDGVSAILAPAPSHP</sequence>
<dbReference type="PANTHER" id="PTHR45947:SF3">
    <property type="entry name" value="SULFOQUINOVOSYL TRANSFERASE SQD2"/>
    <property type="match status" value="1"/>
</dbReference>
<name>A0A142VTB8_9SPHN</name>
<dbReference type="RefSeq" id="WP_238929697.1">
    <property type="nucleotide sequence ID" value="NZ_CP013342.1"/>
</dbReference>
<proteinExistence type="predicted"/>
<gene>
    <name evidence="2" type="ORF">AOA14_00195</name>
</gene>
<dbReference type="EMBL" id="CP013342">
    <property type="protein sequence ID" value="AMU93030.1"/>
    <property type="molecule type" value="Genomic_DNA"/>
</dbReference>
<reference evidence="2" key="2">
    <citation type="journal article" date="2016" name="Genome Announc.">
        <title>Complete Genome Sequence of Sphingopyxis terrae Strain 203-1 (NBRC 111660), a Polyethylene Glycol Degrader.</title>
        <authorList>
            <person name="Ohtsubo Y."/>
            <person name="Nonoyama S."/>
            <person name="Nagata Y."/>
            <person name="Numata M."/>
            <person name="Tsuchikane K."/>
            <person name="Hosoyama A."/>
            <person name="Yamazoe A."/>
            <person name="Tsuda M."/>
            <person name="Fujita N."/>
            <person name="Kawai F."/>
        </authorList>
    </citation>
    <scope>NUCLEOTIDE SEQUENCE [LARGE SCALE GENOMIC DNA]</scope>
    <source>
        <strain evidence="2">203-1</strain>
    </source>
</reference>
<dbReference type="STRING" id="1219058.AOA14_00195"/>
<feature type="domain" description="Glycosyltransferase subfamily 4-like N-terminal" evidence="1">
    <location>
        <begin position="16"/>
        <end position="181"/>
    </location>
</feature>
<accession>A0A142VTB8</accession>
<keyword evidence="2" id="KW-0808">Transferase</keyword>
<dbReference type="GO" id="GO:0016757">
    <property type="term" value="F:glycosyltransferase activity"/>
    <property type="evidence" value="ECO:0007669"/>
    <property type="project" value="TreeGrafter"/>
</dbReference>
<protein>
    <submittedName>
        <fullName evidence="2">Glycosyl transferase family 1</fullName>
    </submittedName>
</protein>
<dbReference type="InterPro" id="IPR050194">
    <property type="entry name" value="Glycosyltransferase_grp1"/>
</dbReference>
<reference evidence="2" key="1">
    <citation type="submission" date="2015-11" db="EMBL/GenBank/DDBJ databases">
        <authorList>
            <person name="Zhang Y."/>
            <person name="Guo Z."/>
        </authorList>
    </citation>
    <scope>NUCLEOTIDE SEQUENCE</scope>
    <source>
        <strain evidence="2">203-1</strain>
    </source>
</reference>